<evidence type="ECO:0000256" key="5">
    <source>
        <dbReference type="ARBA" id="ARBA00022989"/>
    </source>
</evidence>
<name>A0ABW1JBD0_9ACTN</name>
<keyword evidence="6" id="KW-0805">Transcription regulation</keyword>
<dbReference type="EMBL" id="JBHSRD010000003">
    <property type="protein sequence ID" value="MFC6006584.1"/>
    <property type="molecule type" value="Genomic_DNA"/>
</dbReference>
<protein>
    <recommendedName>
        <fullName evidence="10">Regulator of SigK</fullName>
    </recommendedName>
    <alternativeName>
        <fullName evidence="9">Sigma-K anti-sigma factor RskA</fullName>
    </alternativeName>
</protein>
<evidence type="ECO:0000313" key="16">
    <source>
        <dbReference type="Proteomes" id="UP001596189"/>
    </source>
</evidence>
<feature type="region of interest" description="Disordered" evidence="11">
    <location>
        <begin position="218"/>
        <end position="238"/>
    </location>
</feature>
<evidence type="ECO:0000256" key="9">
    <source>
        <dbReference type="ARBA" id="ARBA00029829"/>
    </source>
</evidence>
<evidence type="ECO:0000256" key="3">
    <source>
        <dbReference type="ARBA" id="ARBA00022475"/>
    </source>
</evidence>
<feature type="domain" description="Putative zinc-finger" evidence="14">
    <location>
        <begin position="10"/>
        <end position="36"/>
    </location>
</feature>
<comment type="subcellular location">
    <subcellularLocation>
        <location evidence="2">Cell membrane</location>
    </subcellularLocation>
    <subcellularLocation>
        <location evidence="1">Membrane</location>
        <topology evidence="1">Single-pass membrane protein</topology>
    </subcellularLocation>
</comment>
<dbReference type="Gene3D" id="1.10.10.1320">
    <property type="entry name" value="Anti-sigma factor, zinc-finger domain"/>
    <property type="match status" value="1"/>
</dbReference>
<keyword evidence="7 12" id="KW-0472">Membrane</keyword>
<keyword evidence="5 12" id="KW-1133">Transmembrane helix</keyword>
<organism evidence="15 16">
    <name type="scientific">Angustibacter luteus</name>
    <dbReference type="NCBI Taxonomy" id="658456"/>
    <lineage>
        <taxon>Bacteria</taxon>
        <taxon>Bacillati</taxon>
        <taxon>Actinomycetota</taxon>
        <taxon>Actinomycetes</taxon>
        <taxon>Kineosporiales</taxon>
        <taxon>Kineosporiaceae</taxon>
    </lineage>
</organism>
<evidence type="ECO:0000259" key="14">
    <source>
        <dbReference type="Pfam" id="PF13490"/>
    </source>
</evidence>
<dbReference type="Proteomes" id="UP001596189">
    <property type="component" value="Unassembled WGS sequence"/>
</dbReference>
<dbReference type="InterPro" id="IPR018764">
    <property type="entry name" value="RskA_C"/>
</dbReference>
<evidence type="ECO:0000256" key="1">
    <source>
        <dbReference type="ARBA" id="ARBA00004167"/>
    </source>
</evidence>
<keyword evidence="8" id="KW-0804">Transcription</keyword>
<evidence type="ECO:0000259" key="13">
    <source>
        <dbReference type="Pfam" id="PF10099"/>
    </source>
</evidence>
<feature type="domain" description="Anti-sigma K factor RskA C-terminal" evidence="13">
    <location>
        <begin position="103"/>
        <end position="231"/>
    </location>
</feature>
<dbReference type="InterPro" id="IPR027383">
    <property type="entry name" value="Znf_put"/>
</dbReference>
<accession>A0ABW1JBD0</accession>
<keyword evidence="16" id="KW-1185">Reference proteome</keyword>
<keyword evidence="3" id="KW-1003">Cell membrane</keyword>
<dbReference type="RefSeq" id="WP_345718065.1">
    <property type="nucleotide sequence ID" value="NZ_BAABFP010000008.1"/>
</dbReference>
<evidence type="ECO:0000256" key="7">
    <source>
        <dbReference type="ARBA" id="ARBA00023136"/>
    </source>
</evidence>
<dbReference type="Pfam" id="PF10099">
    <property type="entry name" value="RskA_C"/>
    <property type="match status" value="1"/>
</dbReference>
<evidence type="ECO:0000256" key="2">
    <source>
        <dbReference type="ARBA" id="ARBA00004236"/>
    </source>
</evidence>
<dbReference type="InterPro" id="IPR041916">
    <property type="entry name" value="Anti_sigma_zinc_sf"/>
</dbReference>
<gene>
    <name evidence="15" type="ORF">ACFQDO_05515</name>
</gene>
<feature type="transmembrane region" description="Helical" evidence="12">
    <location>
        <begin position="101"/>
        <end position="121"/>
    </location>
</feature>
<evidence type="ECO:0000256" key="11">
    <source>
        <dbReference type="SAM" id="MobiDB-lite"/>
    </source>
</evidence>
<reference evidence="16" key="1">
    <citation type="journal article" date="2019" name="Int. J. Syst. Evol. Microbiol.">
        <title>The Global Catalogue of Microorganisms (GCM) 10K type strain sequencing project: providing services to taxonomists for standard genome sequencing and annotation.</title>
        <authorList>
            <consortium name="The Broad Institute Genomics Platform"/>
            <consortium name="The Broad Institute Genome Sequencing Center for Infectious Disease"/>
            <person name="Wu L."/>
            <person name="Ma J."/>
        </authorList>
    </citation>
    <scope>NUCLEOTIDE SEQUENCE [LARGE SCALE GENOMIC DNA]</scope>
    <source>
        <strain evidence="16">KACC 14249</strain>
    </source>
</reference>
<dbReference type="PANTHER" id="PTHR37461:SF1">
    <property type="entry name" value="ANTI-SIGMA-K FACTOR RSKA"/>
    <property type="match status" value="1"/>
</dbReference>
<evidence type="ECO:0000256" key="10">
    <source>
        <dbReference type="ARBA" id="ARBA00030803"/>
    </source>
</evidence>
<proteinExistence type="predicted"/>
<keyword evidence="4 12" id="KW-0812">Transmembrane</keyword>
<evidence type="ECO:0000256" key="6">
    <source>
        <dbReference type="ARBA" id="ARBA00023015"/>
    </source>
</evidence>
<dbReference type="Pfam" id="PF13490">
    <property type="entry name" value="zf-HC2"/>
    <property type="match status" value="1"/>
</dbReference>
<evidence type="ECO:0000256" key="12">
    <source>
        <dbReference type="SAM" id="Phobius"/>
    </source>
</evidence>
<dbReference type="InterPro" id="IPR051474">
    <property type="entry name" value="Anti-sigma-K/W_factor"/>
</dbReference>
<evidence type="ECO:0000313" key="15">
    <source>
        <dbReference type="EMBL" id="MFC6006584.1"/>
    </source>
</evidence>
<dbReference type="PANTHER" id="PTHR37461">
    <property type="entry name" value="ANTI-SIGMA-K FACTOR RSKA"/>
    <property type="match status" value="1"/>
</dbReference>
<evidence type="ECO:0000256" key="4">
    <source>
        <dbReference type="ARBA" id="ARBA00022692"/>
    </source>
</evidence>
<evidence type="ECO:0000256" key="8">
    <source>
        <dbReference type="ARBA" id="ARBA00023163"/>
    </source>
</evidence>
<sequence length="238" mass="24656">MSPDLHTLTGAYATDSLDDIERRQFEAHLNECDACADEVRSLRAVGAVLGSAEAVAVPAALHDSVMAQVRTTRQLPPLADPAQDPSRVQSMLHRARTTSRALVAVAAALVVIAGALGAVAVREHQQAGQARQLATQMSQVIGAPDAHQVDADGARVIVSPSKQEAVFVGQNLPAVDADHVLQLWVLKDGARSVGLIEGSKPLLATGVGPDAQLGVTVEPAGGSKQPTTDPVLTVDLTA</sequence>
<comment type="caution">
    <text evidence="15">The sequence shown here is derived from an EMBL/GenBank/DDBJ whole genome shotgun (WGS) entry which is preliminary data.</text>
</comment>